<proteinExistence type="inferred from homology"/>
<feature type="domain" description="Multidrug resistance protein MdtA-like C-terminal permuted SH3" evidence="9">
    <location>
        <begin position="274"/>
        <end position="327"/>
    </location>
</feature>
<feature type="region of interest" description="Disordered" evidence="5">
    <location>
        <begin position="334"/>
        <end position="356"/>
    </location>
</feature>
<comment type="subcellular location">
    <subcellularLocation>
        <location evidence="1">Cell envelope</location>
    </subcellularLocation>
</comment>
<evidence type="ECO:0000256" key="4">
    <source>
        <dbReference type="SAM" id="Coils"/>
    </source>
</evidence>
<dbReference type="Pfam" id="PF25917">
    <property type="entry name" value="BSH_RND"/>
    <property type="match status" value="1"/>
</dbReference>
<dbReference type="Gene3D" id="2.40.50.100">
    <property type="match status" value="1"/>
</dbReference>
<dbReference type="EMBL" id="PDWK01000050">
    <property type="protein sequence ID" value="KAF1688436.1"/>
    <property type="molecule type" value="Genomic_DNA"/>
</dbReference>
<organism evidence="10 11">
    <name type="scientific">Pseudoxanthomonas taiwanensis</name>
    <dbReference type="NCBI Taxonomy" id="176598"/>
    <lineage>
        <taxon>Bacteria</taxon>
        <taxon>Pseudomonadati</taxon>
        <taxon>Pseudomonadota</taxon>
        <taxon>Gammaproteobacteria</taxon>
        <taxon>Lysobacterales</taxon>
        <taxon>Lysobacteraceae</taxon>
        <taxon>Pseudoxanthomonas</taxon>
    </lineage>
</organism>
<gene>
    <name evidence="10" type="ORF">CR938_10135</name>
</gene>
<evidence type="ECO:0000259" key="9">
    <source>
        <dbReference type="Pfam" id="PF25967"/>
    </source>
</evidence>
<dbReference type="Pfam" id="PF25876">
    <property type="entry name" value="HH_MFP_RND"/>
    <property type="match status" value="1"/>
</dbReference>
<feature type="domain" description="CusB-like beta-barrel" evidence="8">
    <location>
        <begin position="192"/>
        <end position="263"/>
    </location>
</feature>
<dbReference type="PANTHER" id="PTHR30469:SF15">
    <property type="entry name" value="HLYD FAMILY OF SECRETION PROTEINS"/>
    <property type="match status" value="1"/>
</dbReference>
<comment type="caution">
    <text evidence="10">The sequence shown here is derived from an EMBL/GenBank/DDBJ whole genome shotgun (WGS) entry which is preliminary data.</text>
</comment>
<dbReference type="AlphaFoldDB" id="A0A921NUW2"/>
<evidence type="ECO:0000313" key="10">
    <source>
        <dbReference type="EMBL" id="KAF1688436.1"/>
    </source>
</evidence>
<evidence type="ECO:0000259" key="7">
    <source>
        <dbReference type="Pfam" id="PF25917"/>
    </source>
</evidence>
<keyword evidence="11" id="KW-1185">Reference proteome</keyword>
<evidence type="ECO:0000259" key="8">
    <source>
        <dbReference type="Pfam" id="PF25954"/>
    </source>
</evidence>
<feature type="compositionally biased region" description="Low complexity" evidence="5">
    <location>
        <begin position="345"/>
        <end position="356"/>
    </location>
</feature>
<evidence type="ECO:0000256" key="1">
    <source>
        <dbReference type="ARBA" id="ARBA00004196"/>
    </source>
</evidence>
<evidence type="ECO:0000313" key="11">
    <source>
        <dbReference type="Proteomes" id="UP000717981"/>
    </source>
</evidence>
<dbReference type="GO" id="GO:0015562">
    <property type="term" value="F:efflux transmembrane transporter activity"/>
    <property type="evidence" value="ECO:0007669"/>
    <property type="project" value="TreeGrafter"/>
</dbReference>
<keyword evidence="3" id="KW-0813">Transport</keyword>
<dbReference type="GO" id="GO:1990281">
    <property type="term" value="C:efflux pump complex"/>
    <property type="evidence" value="ECO:0007669"/>
    <property type="project" value="TreeGrafter"/>
</dbReference>
<dbReference type="SUPFAM" id="SSF111369">
    <property type="entry name" value="HlyD-like secretion proteins"/>
    <property type="match status" value="1"/>
</dbReference>
<dbReference type="Gene3D" id="2.40.30.170">
    <property type="match status" value="1"/>
</dbReference>
<dbReference type="InterPro" id="IPR058624">
    <property type="entry name" value="MdtA-like_HH"/>
</dbReference>
<feature type="domain" description="Multidrug resistance protein MdtA-like barrel-sandwich hybrid" evidence="7">
    <location>
        <begin position="50"/>
        <end position="182"/>
    </location>
</feature>
<evidence type="ECO:0000256" key="3">
    <source>
        <dbReference type="ARBA" id="ARBA00022448"/>
    </source>
</evidence>
<keyword evidence="4" id="KW-0175">Coiled coil</keyword>
<name>A0A921NUW2_9GAMM</name>
<dbReference type="InterPro" id="IPR006143">
    <property type="entry name" value="RND_pump_MFP"/>
</dbReference>
<accession>A0A921NUW2</accession>
<protein>
    <submittedName>
        <fullName evidence="10">Efflux transporter periplasmic adaptor subunit</fullName>
    </submittedName>
</protein>
<dbReference type="Gene3D" id="1.10.287.470">
    <property type="entry name" value="Helix hairpin bin"/>
    <property type="match status" value="1"/>
</dbReference>
<dbReference type="InterPro" id="IPR058627">
    <property type="entry name" value="MdtA-like_C"/>
</dbReference>
<dbReference type="NCBIfam" id="TIGR01730">
    <property type="entry name" value="RND_mfp"/>
    <property type="match status" value="1"/>
</dbReference>
<feature type="domain" description="Multidrug resistance protein MdtA-like alpha-helical hairpin" evidence="6">
    <location>
        <begin position="85"/>
        <end position="153"/>
    </location>
</feature>
<dbReference type="InterPro" id="IPR058792">
    <property type="entry name" value="Beta-barrel_RND_2"/>
</dbReference>
<evidence type="ECO:0000259" key="6">
    <source>
        <dbReference type="Pfam" id="PF25876"/>
    </source>
</evidence>
<dbReference type="Proteomes" id="UP000717981">
    <property type="component" value="Unassembled WGS sequence"/>
</dbReference>
<dbReference type="Pfam" id="PF25954">
    <property type="entry name" value="Beta-barrel_RND_2"/>
    <property type="match status" value="1"/>
</dbReference>
<comment type="similarity">
    <text evidence="2">Belongs to the membrane fusion protein (MFP) (TC 8.A.1) family.</text>
</comment>
<evidence type="ECO:0000256" key="2">
    <source>
        <dbReference type="ARBA" id="ARBA00009477"/>
    </source>
</evidence>
<feature type="coiled-coil region" evidence="4">
    <location>
        <begin position="84"/>
        <end position="111"/>
    </location>
</feature>
<dbReference type="PANTHER" id="PTHR30469">
    <property type="entry name" value="MULTIDRUG RESISTANCE PROTEIN MDTA"/>
    <property type="match status" value="1"/>
</dbReference>
<dbReference type="Pfam" id="PF25967">
    <property type="entry name" value="RND-MFP_C"/>
    <property type="match status" value="1"/>
</dbReference>
<dbReference type="InterPro" id="IPR058625">
    <property type="entry name" value="MdtA-like_BSH"/>
</dbReference>
<dbReference type="Gene3D" id="2.40.420.20">
    <property type="match status" value="1"/>
</dbReference>
<reference evidence="10" key="1">
    <citation type="submission" date="2017-10" db="EMBL/GenBank/DDBJ databases">
        <title>Whole genome sequencing of members of genus Pseudoxanthomonas.</title>
        <authorList>
            <person name="Kumar S."/>
            <person name="Bansal K."/>
            <person name="Kaur A."/>
            <person name="Patil P."/>
            <person name="Sharma S."/>
            <person name="Patil P.B."/>
        </authorList>
    </citation>
    <scope>NUCLEOTIDE SEQUENCE</scope>
    <source>
        <strain evidence="10">DSM 22914</strain>
    </source>
</reference>
<evidence type="ECO:0000256" key="5">
    <source>
        <dbReference type="SAM" id="MobiDB-lite"/>
    </source>
</evidence>
<sequence length="356" mass="37277">MLLASCGGDGPAPEAARPVWVVRPQPADGTQPLAFPGEVHAREESPLAFRVGGKLVRRHVDPGDRVREGQLLAELDPGDQEAQVRAAQAQLAAAEAELERARGDLERYRALAAQQLVSRSALDAQQAAYEAAAGQARAARAQWEVARNQAAYTALRAPRDGVIASRQAETGQVVAAGQTVFVLAADGGREVAIHLPEDRIGRFKVGDPAEIELWSAPGTRLPGRIREIAAAADAQTRSYAARVALDDQAAAQVALGQSARVYLGGAAGDGQLRVPLAAVQRGADGSASVWVVREGKVVAVPVQADTFGSEHVLVRGLSPQDWVVAAGGHLLREGQPVRPVDRNNRPVAAAAPAKGS</sequence>